<keyword evidence="2" id="KW-1185">Reference proteome</keyword>
<evidence type="ECO:0000313" key="1">
    <source>
        <dbReference type="EMBL" id="KZV95448.1"/>
    </source>
</evidence>
<protein>
    <submittedName>
        <fullName evidence="1">Uncharacterized protein</fullName>
    </submittedName>
</protein>
<gene>
    <name evidence="1" type="ORF">EXIGLDRAFT_475127</name>
</gene>
<proteinExistence type="predicted"/>
<accession>A0A165JWU9</accession>
<evidence type="ECO:0000313" key="2">
    <source>
        <dbReference type="Proteomes" id="UP000077266"/>
    </source>
</evidence>
<reference evidence="1 2" key="1">
    <citation type="journal article" date="2016" name="Mol. Biol. Evol.">
        <title>Comparative Genomics of Early-Diverging Mushroom-Forming Fungi Provides Insights into the Origins of Lignocellulose Decay Capabilities.</title>
        <authorList>
            <person name="Nagy L.G."/>
            <person name="Riley R."/>
            <person name="Tritt A."/>
            <person name="Adam C."/>
            <person name="Daum C."/>
            <person name="Floudas D."/>
            <person name="Sun H."/>
            <person name="Yadav J.S."/>
            <person name="Pangilinan J."/>
            <person name="Larsson K.H."/>
            <person name="Matsuura K."/>
            <person name="Barry K."/>
            <person name="Labutti K."/>
            <person name="Kuo R."/>
            <person name="Ohm R.A."/>
            <person name="Bhattacharya S.S."/>
            <person name="Shirouzu T."/>
            <person name="Yoshinaga Y."/>
            <person name="Martin F.M."/>
            <person name="Grigoriev I.V."/>
            <person name="Hibbett D.S."/>
        </authorList>
    </citation>
    <scope>NUCLEOTIDE SEQUENCE [LARGE SCALE GENOMIC DNA]</scope>
    <source>
        <strain evidence="1 2">HHB12029</strain>
    </source>
</reference>
<dbReference type="AlphaFoldDB" id="A0A165JWU9"/>
<dbReference type="EMBL" id="KV425957">
    <property type="protein sequence ID" value="KZV95448.1"/>
    <property type="molecule type" value="Genomic_DNA"/>
</dbReference>
<name>A0A165JWU9_EXIGL</name>
<organism evidence="1 2">
    <name type="scientific">Exidia glandulosa HHB12029</name>
    <dbReference type="NCBI Taxonomy" id="1314781"/>
    <lineage>
        <taxon>Eukaryota</taxon>
        <taxon>Fungi</taxon>
        <taxon>Dikarya</taxon>
        <taxon>Basidiomycota</taxon>
        <taxon>Agaricomycotina</taxon>
        <taxon>Agaricomycetes</taxon>
        <taxon>Auriculariales</taxon>
        <taxon>Exidiaceae</taxon>
        <taxon>Exidia</taxon>
    </lineage>
</organism>
<dbReference type="InParanoid" id="A0A165JWU9"/>
<dbReference type="Proteomes" id="UP000077266">
    <property type="component" value="Unassembled WGS sequence"/>
</dbReference>
<sequence>MTCYVTHRRNAPSRLISSYSRSSNVTGAEPFRVPRLGSQLTRMKLGRAGAYVNVRIHLYRDGSGGGATRYTTQVCGQTVDGNENAPRVNVRREMTPSIVEVTVVEGETDCLIEANLQLKVLREDPMESRSSHLNTLVLLSRSRLIARTLYERRINAFQSVTSHKPEGCRPRCCVPFGTDPPFPRYANNVVRRPSPVIRPMSRCRSQTACVISLVPVARLVGKSLGRLLSVIHRGV</sequence>